<feature type="region of interest" description="Disordered" evidence="1">
    <location>
        <begin position="342"/>
        <end position="373"/>
    </location>
</feature>
<proteinExistence type="predicted"/>
<evidence type="ECO:0000256" key="1">
    <source>
        <dbReference type="SAM" id="MobiDB-lite"/>
    </source>
</evidence>
<dbReference type="GO" id="GO:0000402">
    <property type="term" value="F:crossed form four-way junction DNA binding"/>
    <property type="evidence" value="ECO:0007669"/>
    <property type="project" value="TreeGrafter"/>
</dbReference>
<dbReference type="InterPro" id="IPR039197">
    <property type="entry name" value="Mrs1/Cce1"/>
</dbReference>
<dbReference type="HOGENOM" id="CLU_819176_0_0_1"/>
<dbReference type="InterPro" id="IPR012337">
    <property type="entry name" value="RNaseH-like_sf"/>
</dbReference>
<dbReference type="eggNOG" id="ENOG502S4DK">
    <property type="taxonomic scope" value="Eukaryota"/>
</dbReference>
<dbReference type="PANTHER" id="PTHR28072:SF1">
    <property type="entry name" value="CRUCIFORM CUTTING ENDONUCLEASE 1, MITOCHONDRIAL-RELATED"/>
    <property type="match status" value="1"/>
</dbReference>
<gene>
    <name evidence="3" type="ORF">BN7_4748</name>
</gene>
<dbReference type="EC" id="3.1.-.-" evidence="3"/>
<feature type="compositionally biased region" description="Basic and acidic residues" evidence="1">
    <location>
        <begin position="342"/>
        <end position="354"/>
    </location>
</feature>
<reference evidence="3 4" key="1">
    <citation type="journal article" date="2012" name="Eukaryot. Cell">
        <title>Draft genome sequence of Wickerhamomyces ciferrii NRRL Y-1031 F-60-10.</title>
        <authorList>
            <person name="Schneider J."/>
            <person name="Andrea H."/>
            <person name="Blom J."/>
            <person name="Jaenicke S."/>
            <person name="Ruckert C."/>
            <person name="Schorsch C."/>
            <person name="Szczepanowski R."/>
            <person name="Farwick M."/>
            <person name="Goesmann A."/>
            <person name="Puhler A."/>
            <person name="Schaffer S."/>
            <person name="Tauch A."/>
            <person name="Kohler T."/>
            <person name="Brinkrolf K."/>
        </authorList>
    </citation>
    <scope>NUCLEOTIDE SEQUENCE [LARGE SCALE GENOMIC DNA]</scope>
    <source>
        <strain evidence="4">ATCC 14091 / BCRC 22168 / CBS 111 / JCM 3599 / NBRC 0793 / NRRL Y-1031 F-60-10</strain>
    </source>
</reference>
<dbReference type="GO" id="GO:0004520">
    <property type="term" value="F:DNA endonuclease activity"/>
    <property type="evidence" value="ECO:0007669"/>
    <property type="project" value="TreeGrafter"/>
</dbReference>
<dbReference type="GO" id="GO:0016787">
    <property type="term" value="F:hydrolase activity"/>
    <property type="evidence" value="ECO:0007669"/>
    <property type="project" value="UniProtKB-KW"/>
</dbReference>
<keyword evidence="3" id="KW-0378">Hydrolase</keyword>
<organism evidence="3 4">
    <name type="scientific">Wickerhamomyces ciferrii (strain ATCC 14091 / BCRC 22168 / CBS 111 / JCM 3599 / NBRC 0793 / NRRL Y-1031 F-60-10)</name>
    <name type="common">Yeast</name>
    <name type="synonym">Pichia ciferrii</name>
    <dbReference type="NCBI Taxonomy" id="1206466"/>
    <lineage>
        <taxon>Eukaryota</taxon>
        <taxon>Fungi</taxon>
        <taxon>Dikarya</taxon>
        <taxon>Ascomycota</taxon>
        <taxon>Saccharomycotina</taxon>
        <taxon>Saccharomycetes</taxon>
        <taxon>Phaffomycetales</taxon>
        <taxon>Wickerhamomycetaceae</taxon>
        <taxon>Wickerhamomyces</taxon>
    </lineage>
</organism>
<dbReference type="STRING" id="1206466.K0KSY9"/>
<feature type="compositionally biased region" description="Basic residues" evidence="1">
    <location>
        <begin position="355"/>
        <end position="366"/>
    </location>
</feature>
<dbReference type="InterPro" id="IPR015242">
    <property type="entry name" value="Ydc2_cat"/>
</dbReference>
<sequence length="373" mass="43526">MNVIYLERVNGLDLKMATLEKRTVLELKRLYITAARKCDLISAINTSFQDKSIFQRVPINKKNFNIISIDMGIRNFSYARLQLDKTLPLNRPPIIKEWTKFDVNNWADVSRDASYEPTRYAHISHRIINEIIFDSNYGSPDLILIERQRIRSGKSKNVLEWVFRVNMFESMLHALIYSKTQTEKLVSDTMIIPSSPLKMGKFWEPSSDGKLKNKDSKKFRLILVENWLKNYVNGPSPDIPFAISPGLIDFKELNATKSKTKWLFQTIMKNSRFNIEPKDPQAAKDVQKGDDLTDSLLHSLAWLKWEKQKMILKMEFRESVEAAMKTSEDMYESHVKEMDRILKKSEIKPEIADKPKKKPRKTKTRKSSTEKTD</sequence>
<dbReference type="GO" id="GO:0000403">
    <property type="term" value="F:Y-form DNA binding"/>
    <property type="evidence" value="ECO:0007669"/>
    <property type="project" value="TreeGrafter"/>
</dbReference>
<evidence type="ECO:0000313" key="3">
    <source>
        <dbReference type="EMBL" id="CCH45167.1"/>
    </source>
</evidence>
<name>K0KSY9_WICCF</name>
<comment type="caution">
    <text evidence="3">The sequence shown here is derived from an EMBL/GenBank/DDBJ whole genome shotgun (WGS) entry which is preliminary data.</text>
</comment>
<dbReference type="FunCoup" id="K0KSY9">
    <property type="interactions" value="30"/>
</dbReference>
<dbReference type="Gene3D" id="3.30.420.10">
    <property type="entry name" value="Ribonuclease H-like superfamily/Ribonuclease H"/>
    <property type="match status" value="1"/>
</dbReference>
<keyword evidence="3" id="KW-0540">Nuclease</keyword>
<evidence type="ECO:0000313" key="4">
    <source>
        <dbReference type="Proteomes" id="UP000009328"/>
    </source>
</evidence>
<dbReference type="GO" id="GO:0005739">
    <property type="term" value="C:mitochondrion"/>
    <property type="evidence" value="ECO:0007669"/>
    <property type="project" value="TreeGrafter"/>
</dbReference>
<feature type="domain" description="Mitochondrial resolvase Ydc2 catalytic" evidence="2">
    <location>
        <begin position="66"/>
        <end position="309"/>
    </location>
</feature>
<dbReference type="CDD" id="cd16963">
    <property type="entry name" value="CCE1"/>
    <property type="match status" value="1"/>
</dbReference>
<dbReference type="GO" id="GO:0070336">
    <property type="term" value="F:flap-structured DNA binding"/>
    <property type="evidence" value="ECO:0007669"/>
    <property type="project" value="TreeGrafter"/>
</dbReference>
<accession>K0KSY9</accession>
<dbReference type="SUPFAM" id="SSF53098">
    <property type="entry name" value="Ribonuclease H-like"/>
    <property type="match status" value="1"/>
</dbReference>
<dbReference type="InParanoid" id="K0KSY9"/>
<dbReference type="Proteomes" id="UP000009328">
    <property type="component" value="Unassembled WGS sequence"/>
</dbReference>
<evidence type="ECO:0000259" key="2">
    <source>
        <dbReference type="Pfam" id="PF09159"/>
    </source>
</evidence>
<protein>
    <submittedName>
        <fullName evidence="3">Cruciform cutting endonuclease 1, mitochondrial</fullName>
        <ecNumber evidence="3">3.1.-.-</ecNumber>
    </submittedName>
</protein>
<dbReference type="Pfam" id="PF09159">
    <property type="entry name" value="Ydc2-catalyt"/>
    <property type="match status" value="1"/>
</dbReference>
<keyword evidence="4" id="KW-1185">Reference proteome</keyword>
<keyword evidence="3" id="KW-0255">Endonuclease</keyword>
<dbReference type="InterPro" id="IPR036397">
    <property type="entry name" value="RNaseH_sf"/>
</dbReference>
<dbReference type="EMBL" id="CAIF01000183">
    <property type="protein sequence ID" value="CCH45167.1"/>
    <property type="molecule type" value="Genomic_DNA"/>
</dbReference>
<dbReference type="AlphaFoldDB" id="K0KSY9"/>
<dbReference type="PANTHER" id="PTHR28072">
    <property type="entry name" value="CRUCIFORM CUTTING ENDONUCLEASE 1, MITOCHONDRIAL-RELATED"/>
    <property type="match status" value="1"/>
</dbReference>